<evidence type="ECO:0000256" key="1">
    <source>
        <dbReference type="ARBA" id="ARBA00022679"/>
    </source>
</evidence>
<dbReference type="Pfam" id="PF00534">
    <property type="entry name" value="Glycos_transf_1"/>
    <property type="match status" value="1"/>
</dbReference>
<keyword evidence="1 3" id="KW-0808">Transferase</keyword>
<sequence length="409" mass="47296">MKILYIAYASSPYGGSEEAVGWNLPLAMSQNLDNDVHLITKIEQKEAIEDYSSKHPELRLHVHYCDIPSLYKKVYKGYLYPGRHGIWLKRVAPMVHDLDEHYHFDVIHQIAPVEFRSLIELGETDAVKVSGPQGGAEYAPKPLNKYLRPVALFEMIRRCSNWLIIHKPSFRKAYRSFDMHLFANKESRQYFIDHGIDASNDIVKTEVGCWPEAWREHQRTDHEVPHILYVGRYIPRKGVELLLDACAVLKEQGFTKYELRMCGWGHLEQKLRDEVAQRDLMNNVTVLGEIPYTEMAEQYAWADFFVMPSVREATGVVLAEAMQNGLGVVTFNQVGATIALNDKVCNYVKTQDGAKGFAKAMREWSEHPEMRPDMQNIKACFESLTWPRRAEYYMHLYEKLINGKHEEKA</sequence>
<gene>
    <name evidence="3" type="ORF">BPS1E_0916</name>
</gene>
<dbReference type="Proteomes" id="UP000216789">
    <property type="component" value="Unassembled WGS sequence"/>
</dbReference>
<dbReference type="PANTHER" id="PTHR45947">
    <property type="entry name" value="SULFOQUINOVOSYL TRANSFERASE SQD2"/>
    <property type="match status" value="1"/>
</dbReference>
<evidence type="ECO:0000259" key="2">
    <source>
        <dbReference type="Pfam" id="PF00534"/>
    </source>
</evidence>
<evidence type="ECO:0000313" key="3">
    <source>
        <dbReference type="EMBL" id="PAC73524.1"/>
    </source>
</evidence>
<dbReference type="InterPro" id="IPR001296">
    <property type="entry name" value="Glyco_trans_1"/>
</dbReference>
<dbReference type="PANTHER" id="PTHR45947:SF3">
    <property type="entry name" value="SULFOQUINOVOSYL TRANSFERASE SQD2"/>
    <property type="match status" value="1"/>
</dbReference>
<feature type="domain" description="Glycosyl transferase family 1" evidence="2">
    <location>
        <begin position="213"/>
        <end position="376"/>
    </location>
</feature>
<organism evidence="3 4">
    <name type="scientific">Bifidobacterium pseudocatenulatum</name>
    <dbReference type="NCBI Taxonomy" id="28026"/>
    <lineage>
        <taxon>Bacteria</taxon>
        <taxon>Bacillati</taxon>
        <taxon>Actinomycetota</taxon>
        <taxon>Actinomycetes</taxon>
        <taxon>Bifidobacteriales</taxon>
        <taxon>Bifidobacteriaceae</taxon>
        <taxon>Bifidobacterium</taxon>
    </lineage>
</organism>
<proteinExistence type="predicted"/>
<evidence type="ECO:0000313" key="4">
    <source>
        <dbReference type="Proteomes" id="UP000216789"/>
    </source>
</evidence>
<dbReference type="InterPro" id="IPR050194">
    <property type="entry name" value="Glycosyltransferase_grp1"/>
</dbReference>
<protein>
    <submittedName>
        <fullName evidence="3">Glycosyltransferase group 1 family protein</fullName>
    </submittedName>
</protein>
<dbReference type="CDD" id="cd03801">
    <property type="entry name" value="GT4_PimA-like"/>
    <property type="match status" value="1"/>
</dbReference>
<dbReference type="EMBL" id="MNLB01000004">
    <property type="protein sequence ID" value="PAC73524.1"/>
    <property type="molecule type" value="Genomic_DNA"/>
</dbReference>
<dbReference type="GO" id="GO:0016757">
    <property type="term" value="F:glycosyltransferase activity"/>
    <property type="evidence" value="ECO:0007669"/>
    <property type="project" value="InterPro"/>
</dbReference>
<dbReference type="RefSeq" id="WP_095279520.1">
    <property type="nucleotide sequence ID" value="NZ_MNLB01000004.1"/>
</dbReference>
<dbReference type="Gene3D" id="3.40.50.2000">
    <property type="entry name" value="Glycogen Phosphorylase B"/>
    <property type="match status" value="1"/>
</dbReference>
<comment type="caution">
    <text evidence="3">The sequence shown here is derived from an EMBL/GenBank/DDBJ whole genome shotgun (WGS) entry which is preliminary data.</text>
</comment>
<reference evidence="3 4" key="1">
    <citation type="journal article" date="2017" name="ISME J.">
        <title>Unveiling bifidobacterial biogeography across the mammalian branch of the tree of life.</title>
        <authorList>
            <person name="Milani C."/>
            <person name="Mangifesta M."/>
            <person name="Mancabelli L."/>
            <person name="Lugli G.A."/>
            <person name="James K."/>
            <person name="Duranti S."/>
            <person name="Turroni F."/>
            <person name="Ferrario C."/>
            <person name="Ossiprandi M.C."/>
            <person name="van Sinderen D."/>
            <person name="Ventura M."/>
        </authorList>
    </citation>
    <scope>NUCLEOTIDE SEQUENCE [LARGE SCALE GENOMIC DNA]</scope>
    <source>
        <strain evidence="3 4">1E</strain>
    </source>
</reference>
<accession>A0A267WLP3</accession>
<dbReference type="SUPFAM" id="SSF53756">
    <property type="entry name" value="UDP-Glycosyltransferase/glycogen phosphorylase"/>
    <property type="match status" value="1"/>
</dbReference>
<name>A0A267WLP3_BIFPS</name>
<dbReference type="AlphaFoldDB" id="A0A267WLP3"/>